<dbReference type="Pfam" id="PF12256">
    <property type="entry name" value="TcdB_toxin_midN"/>
    <property type="match status" value="1"/>
</dbReference>
<dbReference type="NCBIfam" id="TIGR03696">
    <property type="entry name" value="Rhs_assc_core"/>
    <property type="match status" value="1"/>
</dbReference>
<keyword evidence="4" id="KW-0472">Membrane</keyword>
<comment type="caution">
    <text evidence="7">The sequence shown here is derived from an EMBL/GenBank/DDBJ whole genome shotgun (WGS) entry which is preliminary data.</text>
</comment>
<keyword evidence="4" id="KW-0812">Transmembrane</keyword>
<dbReference type="Proteomes" id="UP001596484">
    <property type="component" value="Unassembled WGS sequence"/>
</dbReference>
<evidence type="ECO:0000313" key="8">
    <source>
        <dbReference type="Proteomes" id="UP001596484"/>
    </source>
</evidence>
<dbReference type="InterPro" id="IPR022385">
    <property type="entry name" value="Rhs_assc_core"/>
</dbReference>
<evidence type="ECO:0000259" key="5">
    <source>
        <dbReference type="Pfam" id="PF12255"/>
    </source>
</evidence>
<dbReference type="InterPro" id="IPR022045">
    <property type="entry name" value="TcdB_toxin_mid/N"/>
</dbReference>
<dbReference type="InterPro" id="IPR022044">
    <property type="entry name" value="TcdB_toxin_mid/C"/>
</dbReference>
<feature type="transmembrane region" description="Helical" evidence="4">
    <location>
        <begin position="2316"/>
        <end position="2343"/>
    </location>
</feature>
<dbReference type="EMBL" id="JBHTCS010000016">
    <property type="protein sequence ID" value="MFC7448961.1"/>
    <property type="molecule type" value="Genomic_DNA"/>
</dbReference>
<evidence type="ECO:0000256" key="1">
    <source>
        <dbReference type="ARBA" id="ARBA00004613"/>
    </source>
</evidence>
<dbReference type="InterPro" id="IPR050708">
    <property type="entry name" value="T6SS_VgrG/RHS"/>
</dbReference>
<feature type="domain" description="Insecticide toxin TcdB middle/C-terminal" evidence="5">
    <location>
        <begin position="885"/>
        <end position="999"/>
    </location>
</feature>
<dbReference type="InterPro" id="IPR028994">
    <property type="entry name" value="Integrin_alpha_N"/>
</dbReference>
<dbReference type="Gene3D" id="2.180.10.10">
    <property type="entry name" value="RHS repeat-associated core"/>
    <property type="match status" value="1"/>
</dbReference>
<dbReference type="PRINTS" id="PR01341">
    <property type="entry name" value="SALSPVBPROT"/>
</dbReference>
<dbReference type="PANTHER" id="PTHR32305:SF15">
    <property type="entry name" value="PROTEIN RHSA-RELATED"/>
    <property type="match status" value="1"/>
</dbReference>
<feature type="transmembrane region" description="Helical" evidence="4">
    <location>
        <begin position="2283"/>
        <end position="2304"/>
    </location>
</feature>
<evidence type="ECO:0000256" key="3">
    <source>
        <dbReference type="ARBA" id="ARBA00023026"/>
    </source>
</evidence>
<comment type="subcellular location">
    <subcellularLocation>
        <location evidence="1">Secreted</location>
    </subcellularLocation>
</comment>
<dbReference type="PANTHER" id="PTHR32305">
    <property type="match status" value="1"/>
</dbReference>
<evidence type="ECO:0000256" key="4">
    <source>
        <dbReference type="SAM" id="Phobius"/>
    </source>
</evidence>
<evidence type="ECO:0000256" key="2">
    <source>
        <dbReference type="ARBA" id="ARBA00022525"/>
    </source>
</evidence>
<name>A0ABW2RYQ7_9NOCA</name>
<keyword evidence="4" id="KW-1133">Transmembrane helix</keyword>
<keyword evidence="3" id="KW-0843">Virulence</keyword>
<protein>
    <submittedName>
        <fullName evidence="7">SpvB/TcaC N-terminal domain-containing protein</fullName>
    </submittedName>
</protein>
<reference evidence="8" key="1">
    <citation type="journal article" date="2019" name="Int. J. Syst. Evol. Microbiol.">
        <title>The Global Catalogue of Microorganisms (GCM) 10K type strain sequencing project: providing services to taxonomists for standard genome sequencing and annotation.</title>
        <authorList>
            <consortium name="The Broad Institute Genomics Platform"/>
            <consortium name="The Broad Institute Genome Sequencing Center for Infectious Disease"/>
            <person name="Wu L."/>
            <person name="Ma J."/>
        </authorList>
    </citation>
    <scope>NUCLEOTIDE SEQUENCE [LARGE SCALE GENOMIC DNA]</scope>
    <source>
        <strain evidence="8">ICMP 19430</strain>
    </source>
</reference>
<sequence length="2485" mass="274416">MAFALEAPSIGLPKGGGALRSIDEQFSVNPSNGTVSLTLPLPFTPGRAGLAPPIRLQYDGGAGNSVVGLGWALDFPTVQRRTDRHVPTYSPHDSFSLAGGDELVPVLEWDGADWVEPPPPPSPHHVRRFRPRVEREFARIEQIGSRGLGTWWRVTSRDNVTTIYGHDDQHRIADPENANHVLEWLPSFSFDDRGNVIVYDFAREDLEGVAPSLAEVNRSRGLAQFVNRHLKRVHYGNRTPYAPGEHDPYRPAPPAGDFLFEAVFDYGEHDPDRPAPDPTPGLVWPARDDPFSSRRGGFDVRTYRLLRRVLMFHRVAELNHGAATLVRSLDLTYESMGECSHLAAAAQHGYLTKPDGTLAVQSLPTLDLFYEPMAWDDLVRLVDPESTVGMPSGVGVGFQWMDLYGEGISGVFTEQAGAWWYKRNLGAQDDSTQIRFDTARLVAPRPSPSGMTTGILRLQDLDSDGYRQVVIGSPELQGWYERDNDDGWGPFTPFEAALHIDLQDRHMRLLDVVGDGHGHLVVTEHDALVWYRSVGRRGHEYGGRVAVGTDEERGPAVVFADTTQSVFLADMTGDGLTDIVRIRNGDICYWPNLGYGRFGARVAMDGAPRFDHDDLFDTDQLRLADITGTGAADLVHIGRTGCHIFLNLAGNRWDPGHAIAAPFPSCKGIEATTADLLGTGTTSIVWSSSLPDHADAPLRYVDPSGGRKPHLLRGYVTNLGKEVVLTHRSSTWHYLQSEREGRPWRTRLPFPVHCVSRVETHDRVRGSHLVTVYRYHHGRFDAAERELRGFGLVEQTDAEQFEHWAIGPDATPEDRALHPPPTLTRTWFHTGELIPEHGDAAPYRDERWDAVMRRNGFAVTADEAPLPDTRVLDAPGGDAVGRRELLRACKGAVLRTELFALDAPVDPSDDERRRQLSPYSVTERNSVIRVLQPRHGGHPAALAVFESESIGRYYERTLEDPRVEHTLHVRLDELGNVVESAVVSYRRWSADPVLPAAVQELQAATRVLYTSQEYTGDIVTTRDYRLRVPSRRTSYELRGIALAGAIFAIADFDREGFHALTASIDEPDPDAAVPPGTVLRRRLSVSETAYYNAALTGPLPLHQLDVRALRYESYELAITADMAADVYEDRVTDAVLTEGGYVHRGDVDWWVPSGRLEYLLPGDLNDDVDGARARFFVPVAHADALGTVSRIRHHGDTWLVVGEVEDAAGNRTTATAFDWRALVPTRIVDPNGNSAEVLLDELGRVKAAANVGKGEGDSLAGHTGETTPVESADIAAFLEAETSTELAARAVALLRRASVRFVYDTAAYADSGGTAPAAVATITREQFAAVAPDSPVQVSFQYSNGNGGVELHKVQAEPGVARRARTQPDGTVIIDEVDTGALDQLRWVGNGRKVLNDKGQTVKEYEPYFSVTHRFESAQQLVASGVAILRMHDPLGRPVRADHPDGTHTRIEPGAWCTVEHDRNDTVTSSEWHRWRVDRLIDADLIASGRDPVREEEAANMAAAHADTPFRRHLDSQGRPVLEAQHNGFDAQGDPLLLHTLYLRDIQGRARAVVDARGIETITYRYDLRGALLAFGSADDGPRWMLADVRGEPLRSWDGRAHEFACEYDEPLRRLTRKRVRGGDGPAPLDRVVERRVYGEELSDPAGANLRTRTAIVYDTAGKVENHSYDLAGNLMSSARRFLANYRDVPDWSGPLAGLDGALEPVEYRSVGVYDALGRVLERTTADGSVYRPGFNAANLLETVTVVQHAGPEVHVKNIDYDERGRRRRITYGNDVVASYDYDRDTGRLRRLTTRDGDGVALQDLRYTYDPVGNVTHLVDGCVPTVWFNNHMVDALSRYTYDPVYRLTEATGREHIAQVDFGAADNWADTAFRRRLNPNDTLAWRGYTQSYSYDPVGNIDRVVHSAGTGSWTRRYSYAATSNRLESTQIGATTFTYQHQPSHGQMTAMPHLSVMRWDFRDELHAVATQVVAEGNPETTWYVYDGEGRRVRKVTDRAAPTGAEPVKRADRNYLDGVEIAFEYNGVGAATTERHTFHVMDDHTRVALIETESEPGAPAPDSRRIRYQAPDHLGSAHLETDETGTVVAYEVFHPFGTTAYQATETNLGPGARRYRYTGMERDDESGLAYHGARYYAPWLGRWTAPDKHPDQLDGNRYAYVKNNPLAYRDPNGLFEEPVHGALTYRLAIAAGFTPTEAAEIAIATAGMDHDAALRPGDTIWEMQAQILTGTTQRYHYPSQERALELVQEDISLGVPDLREFGRHLHSLQDVGFKDAPGPHNRSSVRLLGPTVAAVGVLAVGVGVAAAFTADAAFSAGGAWAVLGALAVVVAVAAFAFALYALVFALVGAGTGHPTYLTEDRTIDGLPKTRLLSAFWSHAADRAFEDPIRNTQEMRRVYEQMKRGARARNPNAISDDAAAEAAIRETVGADTSKEVNDLFNAPVPIPGGGIAPSYTDIRRAAPWSARPPDVSLSRGTFVYDPNRQLQLVP</sequence>
<dbReference type="RefSeq" id="WP_378405539.1">
    <property type="nucleotide sequence ID" value="NZ_JBHTCS010000016.1"/>
</dbReference>
<organism evidence="7 8">
    <name type="scientific">Rhodococcus daqingensis</name>
    <dbReference type="NCBI Taxonomy" id="2479363"/>
    <lineage>
        <taxon>Bacteria</taxon>
        <taxon>Bacillati</taxon>
        <taxon>Actinomycetota</taxon>
        <taxon>Actinomycetes</taxon>
        <taxon>Mycobacteriales</taxon>
        <taxon>Nocardiaceae</taxon>
        <taxon>Rhodococcus</taxon>
    </lineage>
</organism>
<feature type="domain" description="Insecticide toxin TcdB middle/N-terminal" evidence="6">
    <location>
        <begin position="667"/>
        <end position="800"/>
    </location>
</feature>
<keyword evidence="2" id="KW-0964">Secreted</keyword>
<evidence type="ECO:0000313" key="7">
    <source>
        <dbReference type="EMBL" id="MFC7448961.1"/>
    </source>
</evidence>
<dbReference type="SUPFAM" id="SSF69318">
    <property type="entry name" value="Integrin alpha N-terminal domain"/>
    <property type="match status" value="1"/>
</dbReference>
<proteinExistence type="predicted"/>
<dbReference type="Pfam" id="PF12255">
    <property type="entry name" value="TcdB_toxin_midC"/>
    <property type="match status" value="1"/>
</dbReference>
<evidence type="ECO:0000259" key="6">
    <source>
        <dbReference type="Pfam" id="PF12256"/>
    </source>
</evidence>
<dbReference type="Pfam" id="PF03534">
    <property type="entry name" value="SpvB"/>
    <property type="match status" value="1"/>
</dbReference>
<keyword evidence="8" id="KW-1185">Reference proteome</keyword>
<accession>A0ABW2RYQ7</accession>
<dbReference type="InterPro" id="IPR003284">
    <property type="entry name" value="Sal_SpvB"/>
</dbReference>
<gene>
    <name evidence="7" type="ORF">ACFQS9_13770</name>
</gene>